<organism evidence="2 3">
    <name type="scientific">Hephaestia caeni</name>
    <dbReference type="NCBI Taxonomy" id="645617"/>
    <lineage>
        <taxon>Bacteria</taxon>
        <taxon>Pseudomonadati</taxon>
        <taxon>Pseudomonadota</taxon>
        <taxon>Alphaproteobacteria</taxon>
        <taxon>Sphingomonadales</taxon>
        <taxon>Sphingomonadaceae</taxon>
        <taxon>Hephaestia</taxon>
    </lineage>
</organism>
<keyword evidence="3" id="KW-1185">Reference proteome</keyword>
<dbReference type="RefSeq" id="WP_119035088.1">
    <property type="nucleotide sequence ID" value="NZ_QXDC01000002.1"/>
</dbReference>
<name>A0A397PIH7_9SPHN</name>
<dbReference type="EMBL" id="QXDC01000002">
    <property type="protein sequence ID" value="RIA47075.1"/>
    <property type="molecule type" value="Genomic_DNA"/>
</dbReference>
<feature type="chain" id="PRO_5017450549" description="Membrane-bound lysozyme inhibitor of c-type lysozyme MliC" evidence="1">
    <location>
        <begin position="24"/>
        <end position="126"/>
    </location>
</feature>
<reference evidence="2 3" key="1">
    <citation type="submission" date="2018-08" db="EMBL/GenBank/DDBJ databases">
        <title>Genomic Encyclopedia of Type Strains, Phase IV (KMG-IV): sequencing the most valuable type-strain genomes for metagenomic binning, comparative biology and taxonomic classification.</title>
        <authorList>
            <person name="Goeker M."/>
        </authorList>
    </citation>
    <scope>NUCLEOTIDE SEQUENCE [LARGE SCALE GENOMIC DNA]</scope>
    <source>
        <strain evidence="2 3">DSM 25527</strain>
    </source>
</reference>
<accession>A0A397PIH7</accession>
<comment type="caution">
    <text evidence="2">The sequence shown here is derived from an EMBL/GenBank/DDBJ whole genome shotgun (WGS) entry which is preliminary data.</text>
</comment>
<dbReference type="OrthoDB" id="7472092at2"/>
<sequence>MNTLSFTAAAAAILVLAGCQQKAETVTTTAPDPMAAELANAAPVELPPSMKASVAFRCKDNSLAFVDFFSGDKLANLRTKKDSEIIRLTAENAGDPLTGDGGYKLTGDQNAITLTTPAGGTQTCKH</sequence>
<evidence type="ECO:0008006" key="4">
    <source>
        <dbReference type="Google" id="ProtNLM"/>
    </source>
</evidence>
<evidence type="ECO:0000313" key="2">
    <source>
        <dbReference type="EMBL" id="RIA47075.1"/>
    </source>
</evidence>
<feature type="signal peptide" evidence="1">
    <location>
        <begin position="1"/>
        <end position="23"/>
    </location>
</feature>
<dbReference type="Proteomes" id="UP000266568">
    <property type="component" value="Unassembled WGS sequence"/>
</dbReference>
<gene>
    <name evidence="2" type="ORF">DFR49_1640</name>
</gene>
<evidence type="ECO:0000313" key="3">
    <source>
        <dbReference type="Proteomes" id="UP000266568"/>
    </source>
</evidence>
<evidence type="ECO:0000256" key="1">
    <source>
        <dbReference type="SAM" id="SignalP"/>
    </source>
</evidence>
<protein>
    <recommendedName>
        <fullName evidence="4">Membrane-bound lysozyme inhibitor of c-type lysozyme MliC</fullName>
    </recommendedName>
</protein>
<keyword evidence="1" id="KW-0732">Signal</keyword>
<dbReference type="AlphaFoldDB" id="A0A397PIH7"/>
<proteinExistence type="predicted"/>